<protein>
    <submittedName>
        <fullName evidence="1">Uncharacterized protein</fullName>
    </submittedName>
</protein>
<dbReference type="EMBL" id="UINC01160287">
    <property type="protein sequence ID" value="SVD58849.1"/>
    <property type="molecule type" value="Genomic_DNA"/>
</dbReference>
<accession>A0A382WJL6</accession>
<proteinExistence type="predicted"/>
<sequence length="74" mass="8552">VEDSCPRLNNVLAFCGMVPKGFGQKELLAQYLFTTIGFMEAVFRKYGFGCYLFFAYTDGFRNFFVTFTLMDWIG</sequence>
<feature type="non-terminal residue" evidence="1">
    <location>
        <position position="1"/>
    </location>
</feature>
<name>A0A382WJL6_9ZZZZ</name>
<reference evidence="1" key="1">
    <citation type="submission" date="2018-05" db="EMBL/GenBank/DDBJ databases">
        <authorList>
            <person name="Lanie J.A."/>
            <person name="Ng W.-L."/>
            <person name="Kazmierczak K.M."/>
            <person name="Andrzejewski T.M."/>
            <person name="Davidsen T.M."/>
            <person name="Wayne K.J."/>
            <person name="Tettelin H."/>
            <person name="Glass J.I."/>
            <person name="Rusch D."/>
            <person name="Podicherti R."/>
            <person name="Tsui H.-C.T."/>
            <person name="Winkler M.E."/>
        </authorList>
    </citation>
    <scope>NUCLEOTIDE SEQUENCE</scope>
</reference>
<dbReference type="AlphaFoldDB" id="A0A382WJL6"/>
<evidence type="ECO:0000313" key="1">
    <source>
        <dbReference type="EMBL" id="SVD58849.1"/>
    </source>
</evidence>
<gene>
    <name evidence="1" type="ORF">METZ01_LOCUS411703</name>
</gene>
<organism evidence="1">
    <name type="scientific">marine metagenome</name>
    <dbReference type="NCBI Taxonomy" id="408172"/>
    <lineage>
        <taxon>unclassified sequences</taxon>
        <taxon>metagenomes</taxon>
        <taxon>ecological metagenomes</taxon>
    </lineage>
</organism>